<organism evidence="1">
    <name type="scientific">Anguilla anguilla</name>
    <name type="common">European freshwater eel</name>
    <name type="synonym">Muraena anguilla</name>
    <dbReference type="NCBI Taxonomy" id="7936"/>
    <lineage>
        <taxon>Eukaryota</taxon>
        <taxon>Metazoa</taxon>
        <taxon>Chordata</taxon>
        <taxon>Craniata</taxon>
        <taxon>Vertebrata</taxon>
        <taxon>Euteleostomi</taxon>
        <taxon>Actinopterygii</taxon>
        <taxon>Neopterygii</taxon>
        <taxon>Teleostei</taxon>
        <taxon>Anguilliformes</taxon>
        <taxon>Anguillidae</taxon>
        <taxon>Anguilla</taxon>
    </lineage>
</organism>
<dbReference type="AlphaFoldDB" id="A0A0E9WNC3"/>
<sequence>MDSYGSCSMAHEASSWRPLCLTLELFGNKACTLGT</sequence>
<reference evidence="1" key="1">
    <citation type="submission" date="2014-11" db="EMBL/GenBank/DDBJ databases">
        <authorList>
            <person name="Amaro Gonzalez C."/>
        </authorList>
    </citation>
    <scope>NUCLEOTIDE SEQUENCE</scope>
</reference>
<proteinExistence type="predicted"/>
<reference evidence="1" key="2">
    <citation type="journal article" date="2015" name="Fish Shellfish Immunol.">
        <title>Early steps in the European eel (Anguilla anguilla)-Vibrio vulnificus interaction in the gills: Role of the RtxA13 toxin.</title>
        <authorList>
            <person name="Callol A."/>
            <person name="Pajuelo D."/>
            <person name="Ebbesson L."/>
            <person name="Teles M."/>
            <person name="MacKenzie S."/>
            <person name="Amaro C."/>
        </authorList>
    </citation>
    <scope>NUCLEOTIDE SEQUENCE</scope>
</reference>
<protein>
    <submittedName>
        <fullName evidence="1">Uncharacterized protein</fullName>
    </submittedName>
</protein>
<name>A0A0E9WNC3_ANGAN</name>
<accession>A0A0E9WNC3</accession>
<dbReference type="EMBL" id="GBXM01017609">
    <property type="protein sequence ID" value="JAH90968.1"/>
    <property type="molecule type" value="Transcribed_RNA"/>
</dbReference>
<evidence type="ECO:0000313" key="1">
    <source>
        <dbReference type="EMBL" id="JAH90968.1"/>
    </source>
</evidence>